<proteinExistence type="predicted"/>
<dbReference type="AlphaFoldDB" id="A0A5N6DRT0"/>
<keyword evidence="2" id="KW-1185">Reference proteome</keyword>
<dbReference type="Proteomes" id="UP000326532">
    <property type="component" value="Unassembled WGS sequence"/>
</dbReference>
<evidence type="ECO:0000313" key="2">
    <source>
        <dbReference type="Proteomes" id="UP000326532"/>
    </source>
</evidence>
<dbReference type="EMBL" id="ML734955">
    <property type="protein sequence ID" value="KAB8207647.1"/>
    <property type="molecule type" value="Genomic_DNA"/>
</dbReference>
<gene>
    <name evidence="1" type="ORF">BDV34DRAFT_191528</name>
</gene>
<evidence type="ECO:0000313" key="1">
    <source>
        <dbReference type="EMBL" id="KAB8207647.1"/>
    </source>
</evidence>
<accession>A0A5N6DRT0</accession>
<name>A0A5N6DRT0_ASPPA</name>
<dbReference type="VEuPathDB" id="FungiDB:BDV34DRAFT_191528"/>
<protein>
    <submittedName>
        <fullName evidence="1">Uncharacterized protein</fullName>
    </submittedName>
</protein>
<reference evidence="1 2" key="1">
    <citation type="submission" date="2019-04" db="EMBL/GenBank/DDBJ databases">
        <title>Fungal friends and foes A comparative genomics study of 23 Aspergillus species from section Flavi.</title>
        <authorList>
            <consortium name="DOE Joint Genome Institute"/>
            <person name="Kjaerbolling I."/>
            <person name="Vesth T.C."/>
            <person name="Frisvad J.C."/>
            <person name="Nybo J.L."/>
            <person name="Theobald S."/>
            <person name="Kildgaard S."/>
            <person name="Petersen T.I."/>
            <person name="Kuo A."/>
            <person name="Sato A."/>
            <person name="Lyhne E.K."/>
            <person name="Kogle M.E."/>
            <person name="Wiebenga A."/>
            <person name="Kun R.S."/>
            <person name="Lubbers R.J."/>
            <person name="Makela M.R."/>
            <person name="Barry K."/>
            <person name="Chovatia M."/>
            <person name="Clum A."/>
            <person name="Daum C."/>
            <person name="Haridas S."/>
            <person name="He G."/>
            <person name="LaButti K."/>
            <person name="Lipzen A."/>
            <person name="Mondo S."/>
            <person name="Pangilinan J."/>
            <person name="Riley R."/>
            <person name="Salamov A."/>
            <person name="Simmons B.A."/>
            <person name="Magnuson J.K."/>
            <person name="Henrissat B."/>
            <person name="Mortensen U.H."/>
            <person name="Larsen T.O."/>
            <person name="De vries R.P."/>
            <person name="Grigoriev I.V."/>
            <person name="Machida M."/>
            <person name="Baker S.E."/>
            <person name="Andersen M.R."/>
        </authorList>
    </citation>
    <scope>NUCLEOTIDE SEQUENCE [LARGE SCALE GENOMIC DNA]</scope>
    <source>
        <strain evidence="1 2">CBS 117618</strain>
    </source>
</reference>
<sequence length="56" mass="6352">MVYYAPFSCFCSPGVVDHVITVQGLITGEVLDVEHDWKSYPHRSRSIGRQVKLNCI</sequence>
<organism evidence="1 2">
    <name type="scientific">Aspergillus parasiticus</name>
    <dbReference type="NCBI Taxonomy" id="5067"/>
    <lineage>
        <taxon>Eukaryota</taxon>
        <taxon>Fungi</taxon>
        <taxon>Dikarya</taxon>
        <taxon>Ascomycota</taxon>
        <taxon>Pezizomycotina</taxon>
        <taxon>Eurotiomycetes</taxon>
        <taxon>Eurotiomycetidae</taxon>
        <taxon>Eurotiales</taxon>
        <taxon>Aspergillaceae</taxon>
        <taxon>Aspergillus</taxon>
        <taxon>Aspergillus subgen. Circumdati</taxon>
    </lineage>
</organism>